<name>A0A2N9L5U1_9BACT</name>
<dbReference type="AlphaFoldDB" id="A0A2N9L5U1"/>
<reference evidence="2" key="1">
    <citation type="submission" date="2018-02" db="EMBL/GenBank/DDBJ databases">
        <authorList>
            <person name="Hausmann B."/>
        </authorList>
    </citation>
    <scope>NUCLEOTIDE SEQUENCE [LARGE SCALE GENOMIC DNA]</scope>
    <source>
        <strain evidence="2">Peat soil MAG SbA5</strain>
    </source>
</reference>
<gene>
    <name evidence="1" type="ORF">SBA5_1620002</name>
</gene>
<evidence type="ECO:0000313" key="1">
    <source>
        <dbReference type="EMBL" id="SPE18678.1"/>
    </source>
</evidence>
<organism evidence="1 2">
    <name type="scientific">Candidatus Sulfuritelmatomonas gaucii</name>
    <dbReference type="NCBI Taxonomy" id="2043161"/>
    <lineage>
        <taxon>Bacteria</taxon>
        <taxon>Pseudomonadati</taxon>
        <taxon>Acidobacteriota</taxon>
        <taxon>Terriglobia</taxon>
        <taxon>Terriglobales</taxon>
        <taxon>Acidobacteriaceae</taxon>
        <taxon>Candidatus Sulfuritelmatomonas</taxon>
    </lineage>
</organism>
<accession>A0A2N9L5U1</accession>
<sequence>MNGGDHILAYGWTKPLHELTSPDIVEFRSWLLRNHSRDVAGKLLSSFHSMILELIKRGVLVSENGTAPSTYLKRIARHCERLAHFEPKPLRLRKANLMGLARSLGAQSALFFKGGKRLRCRARKA</sequence>
<evidence type="ECO:0000313" key="2">
    <source>
        <dbReference type="Proteomes" id="UP000239735"/>
    </source>
</evidence>
<protein>
    <submittedName>
        <fullName evidence="1">Uncharacterized protein</fullName>
    </submittedName>
</protein>
<proteinExistence type="predicted"/>
<dbReference type="EMBL" id="OKRB01000071">
    <property type="protein sequence ID" value="SPE18678.1"/>
    <property type="molecule type" value="Genomic_DNA"/>
</dbReference>
<dbReference type="Proteomes" id="UP000239735">
    <property type="component" value="Unassembled WGS sequence"/>
</dbReference>